<feature type="transmembrane region" description="Helical" evidence="6">
    <location>
        <begin position="786"/>
        <end position="808"/>
    </location>
</feature>
<dbReference type="PANTHER" id="PTHR48148:SF2">
    <property type="entry name" value="PA14 DOMAIN-CONTAINING PROTEIN"/>
    <property type="match status" value="1"/>
</dbReference>
<evidence type="ECO:0000313" key="8">
    <source>
        <dbReference type="EMBL" id="KZM25159.1"/>
    </source>
</evidence>
<dbReference type="EMBL" id="JYNV01000135">
    <property type="protein sequence ID" value="KZM25159.1"/>
    <property type="molecule type" value="Genomic_DNA"/>
</dbReference>
<dbReference type="PANTHER" id="PTHR48148">
    <property type="entry name" value="KERATINOCYTE PROLINE-RICH PROTEIN"/>
    <property type="match status" value="1"/>
</dbReference>
<feature type="compositionally biased region" description="Basic residues" evidence="5">
    <location>
        <begin position="345"/>
        <end position="360"/>
    </location>
</feature>
<evidence type="ECO:0000256" key="3">
    <source>
        <dbReference type="ARBA" id="ARBA00022833"/>
    </source>
</evidence>
<feature type="compositionally biased region" description="Pro residues" evidence="5">
    <location>
        <begin position="96"/>
        <end position="109"/>
    </location>
</feature>
<evidence type="ECO:0000256" key="5">
    <source>
        <dbReference type="SAM" id="MobiDB-lite"/>
    </source>
</evidence>
<feature type="compositionally biased region" description="Low complexity" evidence="5">
    <location>
        <begin position="490"/>
        <end position="513"/>
    </location>
</feature>
<evidence type="ECO:0000256" key="1">
    <source>
        <dbReference type="ARBA" id="ARBA00022723"/>
    </source>
</evidence>
<keyword evidence="3" id="KW-0862">Zinc</keyword>
<evidence type="ECO:0000256" key="4">
    <source>
        <dbReference type="PROSITE-ProRule" id="PRU00146"/>
    </source>
</evidence>
<gene>
    <name evidence="8" type="ORF">ST47_g3702</name>
</gene>
<dbReference type="GO" id="GO:0008270">
    <property type="term" value="F:zinc ion binding"/>
    <property type="evidence" value="ECO:0007669"/>
    <property type="project" value="UniProtKB-KW"/>
</dbReference>
<name>A0A163H4Z2_DIDRA</name>
<proteinExistence type="predicted"/>
<feature type="compositionally biased region" description="Basic residues" evidence="5">
    <location>
        <begin position="112"/>
        <end position="122"/>
    </location>
</feature>
<evidence type="ECO:0000313" key="9">
    <source>
        <dbReference type="Proteomes" id="UP000076837"/>
    </source>
</evidence>
<dbReference type="InterPro" id="IPR019786">
    <property type="entry name" value="Zinc_finger_PHD-type_CS"/>
</dbReference>
<dbReference type="InterPro" id="IPR001965">
    <property type="entry name" value="Znf_PHD"/>
</dbReference>
<dbReference type="Proteomes" id="UP000076837">
    <property type="component" value="Unassembled WGS sequence"/>
</dbReference>
<dbReference type="Gene3D" id="3.30.40.10">
    <property type="entry name" value="Zinc/RING finger domain, C3HC4 (zinc finger)"/>
    <property type="match status" value="1"/>
</dbReference>
<dbReference type="InterPro" id="IPR013083">
    <property type="entry name" value="Znf_RING/FYVE/PHD"/>
</dbReference>
<protein>
    <submittedName>
        <fullName evidence="8">Zinc ion binding</fullName>
    </submittedName>
</protein>
<feature type="region of interest" description="Disordered" evidence="5">
    <location>
        <begin position="453"/>
        <end position="655"/>
    </location>
</feature>
<feature type="region of interest" description="Disordered" evidence="5">
    <location>
        <begin position="333"/>
        <end position="417"/>
    </location>
</feature>
<feature type="compositionally biased region" description="Basic and acidic residues" evidence="5">
    <location>
        <begin position="160"/>
        <end position="177"/>
    </location>
</feature>
<feature type="compositionally biased region" description="Polar residues" evidence="5">
    <location>
        <begin position="179"/>
        <end position="191"/>
    </location>
</feature>
<evidence type="ECO:0000259" key="7">
    <source>
        <dbReference type="PROSITE" id="PS50016"/>
    </source>
</evidence>
<keyword evidence="9" id="KW-1185">Reference proteome</keyword>
<dbReference type="SUPFAM" id="SSF57903">
    <property type="entry name" value="FYVE/PHD zinc finger"/>
    <property type="match status" value="1"/>
</dbReference>
<feature type="compositionally biased region" description="Polar residues" evidence="5">
    <location>
        <begin position="619"/>
        <end position="633"/>
    </location>
</feature>
<feature type="region of interest" description="Disordered" evidence="5">
    <location>
        <begin position="1"/>
        <end position="22"/>
    </location>
</feature>
<feature type="domain" description="PHD-type" evidence="7">
    <location>
        <begin position="659"/>
        <end position="709"/>
    </location>
</feature>
<keyword evidence="2 4" id="KW-0863">Zinc-finger</keyword>
<keyword evidence="6" id="KW-1133">Transmembrane helix</keyword>
<organism evidence="8 9">
    <name type="scientific">Didymella rabiei</name>
    <name type="common">Chickpea ascochyta blight fungus</name>
    <name type="synonym">Mycosphaerella rabiei</name>
    <dbReference type="NCBI Taxonomy" id="5454"/>
    <lineage>
        <taxon>Eukaryota</taxon>
        <taxon>Fungi</taxon>
        <taxon>Dikarya</taxon>
        <taxon>Ascomycota</taxon>
        <taxon>Pezizomycotina</taxon>
        <taxon>Dothideomycetes</taxon>
        <taxon>Pleosporomycetidae</taxon>
        <taxon>Pleosporales</taxon>
        <taxon>Pleosporineae</taxon>
        <taxon>Didymellaceae</taxon>
        <taxon>Ascochyta</taxon>
    </lineage>
</organism>
<keyword evidence="1" id="KW-0479">Metal-binding</keyword>
<dbReference type="CDD" id="cd15505">
    <property type="entry name" value="PHD_ING"/>
    <property type="match status" value="1"/>
</dbReference>
<keyword evidence="6" id="KW-0812">Transmembrane</keyword>
<dbReference type="AlphaFoldDB" id="A0A163H4Z2"/>
<feature type="region of interest" description="Disordered" evidence="5">
    <location>
        <begin position="265"/>
        <end position="307"/>
    </location>
</feature>
<reference evidence="8 9" key="1">
    <citation type="journal article" date="2016" name="Sci. Rep.">
        <title>Draft genome sequencing and secretome analysis of fungal phytopathogen Ascochyta rabiei provides insight into the necrotrophic effector repertoire.</title>
        <authorList>
            <person name="Verma S."/>
            <person name="Gazara R.K."/>
            <person name="Nizam S."/>
            <person name="Parween S."/>
            <person name="Chattopadhyay D."/>
            <person name="Verma P.K."/>
        </authorList>
    </citation>
    <scope>NUCLEOTIDE SEQUENCE [LARGE SCALE GENOMIC DNA]</scope>
    <source>
        <strain evidence="8 9">ArDII</strain>
    </source>
</reference>
<dbReference type="InterPro" id="IPR019787">
    <property type="entry name" value="Znf_PHD-finger"/>
</dbReference>
<dbReference type="InterPro" id="IPR011011">
    <property type="entry name" value="Znf_FYVE_PHD"/>
</dbReference>
<sequence length="1133" mass="122300">MADAEDAPTIPPPAPNPDAQTTVNDFLDYTDFYPSDLQVHELAALYCTLPALPAAPQSERPDPAALRKQIARHLHTAITRREYAYTEAARLYEAQPEPPSRDPTPPPVSPHALKRTHDRPRLHLTFDGARHKHRNPAIPLPPRRSHPDSASASDSDSDSASEHSDDARRISLAERPRKAQTSIAGISTSNALAKLSPPPPDARPGSKWAPWMKLTDLTMVNRELERKHRTKGDYERERARCHVAGETLGVDDPALTATAHAAEGFTAPGESAPAPAPAPASTPARDDSVEAADGRRPDRNTRRQQAMRAVRALENATKTIQNAADGLKELTFSPHAVSTPPASAQRKRSTARTASNKRKRDTTPSLAADSAAESTKGAEAAELDAPPQQPEPKRPRLQLIAPAPPPPDRAMSTPAPASADVSVFRHLSTPLSPSSAAQTPEALPEAVSNTVQVPLAPAGPSTPRPNKAAADEASPQATPVHSPPAELKRSSSTAAVPAPVQAPAPSATTAAVTRSRRESVAAKNSSPPPSEPSAPARALTPALERAASPEPTVALRPRPARSHVLTPKALSEEPKPIEAGQPTRDTRRHSIFSQSALTAPAPIRVSLRKKPPPKGEVSSAENGQKTVTNVKRSQGSKHGKRKKLDDQPGHVDDVDSDEERYCICDDVSYGQMISCDNNCDKEWFHFECVGMTQMPARRAKWYCPDCREALGTDAFGNPKVPPALPGRTGRGNLSRGKSRMLVDPPGGQPHVPAASGNFSECRSRGSAAGVSLKRAPADGHPLLPSAFLFLLSFFVNILYTLVSFVIPIRRFWVPTTMTISTTFVLGSKEAYFFNSPTHWAWHNLPPDVEALFTKTPPIQDVIELTLGANQTYFVSYRDHDGQLLCKHYNLPNPLVQYLYASHPSVIRDLSTLSISLGPYESYYAWDRTSASWSNVPPGLEKSLLNRLESQDAWKTTWTADGYEAPCFVSLGNDGAYFLRTVSGGGCWDFKLPKVEGRSGLGTVGGDGWDGIRGTNKFLEESSDFTSIAAVHLMPTQANAYVLVLTNGKTFSNLPEHTWGDYAKMANSLPSFVQHMAPLPPMPAPPQIPTQPQLQPQPQPLAQRHSPGAHMLSTCTNSKAVADATDQCPVTALI</sequence>
<feature type="compositionally biased region" description="Pro residues" evidence="5">
    <location>
        <begin position="1077"/>
        <end position="1098"/>
    </location>
</feature>
<dbReference type="STRING" id="5454.A0A163H4Z2"/>
<keyword evidence="6" id="KW-0472">Membrane</keyword>
<accession>A0A163H4Z2</accession>
<dbReference type="PROSITE" id="PS01359">
    <property type="entry name" value="ZF_PHD_1"/>
    <property type="match status" value="1"/>
</dbReference>
<feature type="region of interest" description="Disordered" evidence="5">
    <location>
        <begin position="1077"/>
        <end position="1111"/>
    </location>
</feature>
<comment type="caution">
    <text evidence="8">The sequence shown here is derived from an EMBL/GenBank/DDBJ whole genome shotgun (WGS) entry which is preliminary data.</text>
</comment>
<evidence type="ECO:0000256" key="2">
    <source>
        <dbReference type="ARBA" id="ARBA00022771"/>
    </source>
</evidence>
<dbReference type="PROSITE" id="PS50016">
    <property type="entry name" value="ZF_PHD_2"/>
    <property type="match status" value="1"/>
</dbReference>
<feature type="region of interest" description="Disordered" evidence="5">
    <location>
        <begin position="93"/>
        <end position="209"/>
    </location>
</feature>
<dbReference type="SMART" id="SM00249">
    <property type="entry name" value="PHD"/>
    <property type="match status" value="1"/>
</dbReference>
<evidence type="ECO:0000256" key="6">
    <source>
        <dbReference type="SAM" id="Phobius"/>
    </source>
</evidence>
<feature type="compositionally biased region" description="Basic and acidic residues" evidence="5">
    <location>
        <begin position="643"/>
        <end position="655"/>
    </location>
</feature>
<feature type="region of interest" description="Disordered" evidence="5">
    <location>
        <begin position="717"/>
        <end position="760"/>
    </location>
</feature>
<feature type="compositionally biased region" description="Basic and acidic residues" evidence="5">
    <location>
        <begin position="284"/>
        <end position="301"/>
    </location>
</feature>